<protein>
    <recommendedName>
        <fullName evidence="4">Phosphatidate cytidylyltransferase</fullName>
    </recommendedName>
</protein>
<evidence type="ECO:0000313" key="3">
    <source>
        <dbReference type="Proteomes" id="UP000318567"/>
    </source>
</evidence>
<reference evidence="2 3" key="1">
    <citation type="submission" date="2019-07" db="EMBL/GenBank/DDBJ databases">
        <authorList>
            <person name="Brisse S."/>
            <person name="Rodrigues C."/>
            <person name="Thorpe H."/>
        </authorList>
    </citation>
    <scope>NUCLEOTIDE SEQUENCE [LARGE SCALE GENOMIC DNA]</scope>
    <source>
        <strain evidence="2">SB6410</strain>
    </source>
</reference>
<accession>A0A9Q9S8M7</accession>
<evidence type="ECO:0008006" key="4">
    <source>
        <dbReference type="Google" id="ProtNLM"/>
    </source>
</evidence>
<gene>
    <name evidence="2" type="ORF">SB6410_02355</name>
</gene>
<feature type="transmembrane region" description="Helical" evidence="1">
    <location>
        <begin position="6"/>
        <end position="29"/>
    </location>
</feature>
<name>A0A9Q9S8M7_9ENTR</name>
<keyword evidence="1" id="KW-1133">Transmembrane helix</keyword>
<comment type="caution">
    <text evidence="2">The sequence shown here is derived from an EMBL/GenBank/DDBJ whole genome shotgun (WGS) entry which is preliminary data.</text>
</comment>
<keyword evidence="1" id="KW-0812">Transmembrane</keyword>
<sequence length="39" mass="4438">MQYMMTGVVIVIISGLVIHLVSLAIEGLYKMISNRTTWR</sequence>
<evidence type="ECO:0000313" key="2">
    <source>
        <dbReference type="EMBL" id="VUS60059.1"/>
    </source>
</evidence>
<evidence type="ECO:0000256" key="1">
    <source>
        <dbReference type="SAM" id="Phobius"/>
    </source>
</evidence>
<organism evidence="2 3">
    <name type="scientific">Klebsiella pasteurii</name>
    <dbReference type="NCBI Taxonomy" id="2587529"/>
    <lineage>
        <taxon>Bacteria</taxon>
        <taxon>Pseudomonadati</taxon>
        <taxon>Pseudomonadota</taxon>
        <taxon>Gammaproteobacteria</taxon>
        <taxon>Enterobacterales</taxon>
        <taxon>Enterobacteriaceae</taxon>
        <taxon>Klebsiella/Raoultella group</taxon>
        <taxon>Klebsiella</taxon>
    </lineage>
</organism>
<proteinExistence type="predicted"/>
<keyword evidence="1" id="KW-0472">Membrane</keyword>
<dbReference type="Proteomes" id="UP000318567">
    <property type="component" value="Unassembled WGS sequence"/>
</dbReference>
<dbReference type="AlphaFoldDB" id="A0A9Q9S8M7"/>
<dbReference type="EMBL" id="CABGGO010000023">
    <property type="protein sequence ID" value="VUS60059.1"/>
    <property type="molecule type" value="Genomic_DNA"/>
</dbReference>